<evidence type="ECO:0000313" key="2">
    <source>
        <dbReference type="EMBL" id="KAJ1083737.1"/>
    </source>
</evidence>
<sequence>MEASKLSESSRAAVLHQASQLLSWRPHGMPMAFGFGTSVCGSTWVRALVVFVPHPCLQSLLHSRSRAGAGAFSELRSLGGGAGGWSSEVGGDIPGSLLKSSRPRVPDCRPSLPPLSGVSRGPEGADLQCASLYASYLLRSRCPSQCTGVRAPGVWSAEPRGLSAPETSNLGAADRACGRPPGPPLGRAGWSGAPKRGSGSPGRAPPAGVSMSFARRSRPEGGSRLGCGLVPGPASLPESRRHSRAPDF</sequence>
<keyword evidence="3" id="KW-1185">Reference proteome</keyword>
<proteinExistence type="predicted"/>
<accession>A0AAV7KYB1</accession>
<comment type="caution">
    <text evidence="2">The sequence shown here is derived from an EMBL/GenBank/DDBJ whole genome shotgun (WGS) entry which is preliminary data.</text>
</comment>
<dbReference type="AlphaFoldDB" id="A0AAV7KYB1"/>
<feature type="region of interest" description="Disordered" evidence="1">
    <location>
        <begin position="158"/>
        <end position="248"/>
    </location>
</feature>
<dbReference type="EMBL" id="JANPWB010000016">
    <property type="protein sequence ID" value="KAJ1083737.1"/>
    <property type="molecule type" value="Genomic_DNA"/>
</dbReference>
<name>A0AAV7KYB1_PLEWA</name>
<evidence type="ECO:0000313" key="3">
    <source>
        <dbReference type="Proteomes" id="UP001066276"/>
    </source>
</evidence>
<dbReference type="Proteomes" id="UP001066276">
    <property type="component" value="Chromosome 12"/>
</dbReference>
<protein>
    <submittedName>
        <fullName evidence="2">Uncharacterized protein</fullName>
    </submittedName>
</protein>
<feature type="compositionally biased region" description="Low complexity" evidence="1">
    <location>
        <begin position="194"/>
        <end position="208"/>
    </location>
</feature>
<evidence type="ECO:0000256" key="1">
    <source>
        <dbReference type="SAM" id="MobiDB-lite"/>
    </source>
</evidence>
<gene>
    <name evidence="2" type="ORF">NDU88_003892</name>
</gene>
<organism evidence="2 3">
    <name type="scientific">Pleurodeles waltl</name>
    <name type="common">Iberian ribbed newt</name>
    <dbReference type="NCBI Taxonomy" id="8319"/>
    <lineage>
        <taxon>Eukaryota</taxon>
        <taxon>Metazoa</taxon>
        <taxon>Chordata</taxon>
        <taxon>Craniata</taxon>
        <taxon>Vertebrata</taxon>
        <taxon>Euteleostomi</taxon>
        <taxon>Amphibia</taxon>
        <taxon>Batrachia</taxon>
        <taxon>Caudata</taxon>
        <taxon>Salamandroidea</taxon>
        <taxon>Salamandridae</taxon>
        <taxon>Pleurodelinae</taxon>
        <taxon>Pleurodeles</taxon>
    </lineage>
</organism>
<feature type="compositionally biased region" description="Basic and acidic residues" evidence="1">
    <location>
        <begin position="238"/>
        <end position="248"/>
    </location>
</feature>
<reference evidence="2" key="1">
    <citation type="journal article" date="2022" name="bioRxiv">
        <title>Sequencing and chromosome-scale assembly of the giantPleurodeles waltlgenome.</title>
        <authorList>
            <person name="Brown T."/>
            <person name="Elewa A."/>
            <person name="Iarovenko S."/>
            <person name="Subramanian E."/>
            <person name="Araus A.J."/>
            <person name="Petzold A."/>
            <person name="Susuki M."/>
            <person name="Suzuki K.-i.T."/>
            <person name="Hayashi T."/>
            <person name="Toyoda A."/>
            <person name="Oliveira C."/>
            <person name="Osipova E."/>
            <person name="Leigh N.D."/>
            <person name="Simon A."/>
            <person name="Yun M.H."/>
        </authorList>
    </citation>
    <scope>NUCLEOTIDE SEQUENCE</scope>
    <source>
        <strain evidence="2">20211129_DDA</strain>
        <tissue evidence="2">Liver</tissue>
    </source>
</reference>